<comment type="caution">
    <text evidence="6">The sequence shown here is derived from an EMBL/GenBank/DDBJ whole genome shotgun (WGS) entry which is preliminary data.</text>
</comment>
<dbReference type="PIRSF" id="PIRSF000390">
    <property type="entry name" value="PLP_StrS"/>
    <property type="match status" value="1"/>
</dbReference>
<keyword evidence="6" id="KW-0808">Transferase</keyword>
<reference evidence="6 7" key="1">
    <citation type="journal article" date="2012" name="J. Bacteriol.">
        <title>Draft Genome Sequence of Cecembia lonarensis Strain LW9T, Isolated from Lonar Lake, a Haloalkaline Lake in India.</title>
        <authorList>
            <person name="Shivaji S."/>
            <person name="Ara S."/>
            <person name="Singh A."/>
            <person name="Pinnaka A.K."/>
        </authorList>
    </citation>
    <scope>NUCLEOTIDE SEQUENCE [LARGE SCALE GENOMIC DNA]</scope>
    <source>
        <strain evidence="6 7">LW9</strain>
    </source>
</reference>
<dbReference type="GO" id="GO:0099620">
    <property type="term" value="F:UDP-4-amino-4-deoxy-L-arabinose aminotransferase"/>
    <property type="evidence" value="ECO:0007669"/>
    <property type="project" value="UniProtKB-EC"/>
</dbReference>
<keyword evidence="6" id="KW-0032">Aminotransferase</keyword>
<evidence type="ECO:0000256" key="2">
    <source>
        <dbReference type="ARBA" id="ARBA00037999"/>
    </source>
</evidence>
<keyword evidence="1 4" id="KW-0663">Pyridoxal phosphate</keyword>
<dbReference type="EMBL" id="AMGM01000038">
    <property type="protein sequence ID" value="EKB48902.1"/>
    <property type="molecule type" value="Genomic_DNA"/>
</dbReference>
<evidence type="ECO:0000256" key="3">
    <source>
        <dbReference type="PIRSR" id="PIRSR000390-1"/>
    </source>
</evidence>
<dbReference type="InterPro" id="IPR000653">
    <property type="entry name" value="DegT/StrS_aminotransferase"/>
</dbReference>
<dbReference type="GO" id="GO:0030170">
    <property type="term" value="F:pyridoxal phosphate binding"/>
    <property type="evidence" value="ECO:0007669"/>
    <property type="project" value="TreeGrafter"/>
</dbReference>
<dbReference type="CDD" id="cd00616">
    <property type="entry name" value="AHBA_syn"/>
    <property type="match status" value="1"/>
</dbReference>
<feature type="modified residue" description="N6-(pyridoxal phosphate)lysine" evidence="4">
    <location>
        <position position="189"/>
    </location>
</feature>
<dbReference type="Gene3D" id="3.40.640.10">
    <property type="entry name" value="Type I PLP-dependent aspartate aminotransferase-like (Major domain)"/>
    <property type="match status" value="1"/>
</dbReference>
<evidence type="ECO:0000313" key="6">
    <source>
        <dbReference type="EMBL" id="EKB48902.1"/>
    </source>
</evidence>
<dbReference type="Proteomes" id="UP000004478">
    <property type="component" value="Unassembled WGS sequence"/>
</dbReference>
<accession>K1L9L7</accession>
<dbReference type="AlphaFoldDB" id="K1L9L7"/>
<dbReference type="OrthoDB" id="9804264at2"/>
<gene>
    <name evidence="6" type="primary">arnB_3</name>
    <name evidence="6" type="ORF">B879_02470</name>
</gene>
<dbReference type="InterPro" id="IPR015421">
    <property type="entry name" value="PyrdxlP-dep_Trfase_major"/>
</dbReference>
<sequence>MIKFSDLQKINRPYAEELKAVAAEVIDSGRYLFGPKVLQLEQSLSEYLSVDHVVAVGNGLDALRLILQAYIEKGEFNKGDEVLLPANTYIATFLSIVHAGLVPVPVEPDFETFNLDFEKLEARIGGKTKAIVPVHLYGRVCWDGNLKGLAAKYNLKIIEDNAQAFGAEWLGQKTGALGHAAAFSFFPSKILGALGDAGAVATRDAELAQIIQSLANYGSKDKYQNLYKGVNSRMDEMQAAFLLVKLKYVDGENHWRRTLAKTYLEHIVHPEIILPHLSNVENDPSHVWHLFVVRSQDRDGLKAYLMDKDVQTLVHYPIPPHHQSAFKGLNHMSFPITERIHREVLSLPLDPSLSKESVQTVAAFVNGFKGC</sequence>
<feature type="active site" description="Proton acceptor" evidence="3">
    <location>
        <position position="189"/>
    </location>
</feature>
<dbReference type="InterPro" id="IPR015424">
    <property type="entry name" value="PyrdxlP-dep_Trfase"/>
</dbReference>
<organism evidence="6 7">
    <name type="scientific">Cecembia lonarensis (strain CCUG 58316 / KCTC 22772 / LW9)</name>
    <dbReference type="NCBI Taxonomy" id="1225176"/>
    <lineage>
        <taxon>Bacteria</taxon>
        <taxon>Pseudomonadati</taxon>
        <taxon>Bacteroidota</taxon>
        <taxon>Cytophagia</taxon>
        <taxon>Cytophagales</taxon>
        <taxon>Cyclobacteriaceae</taxon>
        <taxon>Cecembia</taxon>
    </lineage>
</organism>
<evidence type="ECO:0000256" key="5">
    <source>
        <dbReference type="RuleBase" id="RU004508"/>
    </source>
</evidence>
<dbReference type="InterPro" id="IPR015422">
    <property type="entry name" value="PyrdxlP-dep_Trfase_small"/>
</dbReference>
<dbReference type="SUPFAM" id="SSF53383">
    <property type="entry name" value="PLP-dependent transferases"/>
    <property type="match status" value="1"/>
</dbReference>
<dbReference type="PATRIC" id="fig|1225176.3.peg.2632"/>
<evidence type="ECO:0000256" key="4">
    <source>
        <dbReference type="PIRSR" id="PIRSR000390-2"/>
    </source>
</evidence>
<name>K1L9L7_CECL9</name>
<dbReference type="RefSeq" id="WP_009185494.1">
    <property type="nucleotide sequence ID" value="NZ_AMGM01000038.1"/>
</dbReference>
<dbReference type="Pfam" id="PF01041">
    <property type="entry name" value="DegT_DnrJ_EryC1"/>
    <property type="match status" value="1"/>
</dbReference>
<dbReference type="EC" id="2.6.1.87" evidence="6"/>
<dbReference type="PANTHER" id="PTHR30244:SF36">
    <property type="entry name" value="3-OXO-GLUCOSE-6-PHOSPHATE:GLUTAMATE AMINOTRANSFERASE"/>
    <property type="match status" value="1"/>
</dbReference>
<evidence type="ECO:0000313" key="7">
    <source>
        <dbReference type="Proteomes" id="UP000004478"/>
    </source>
</evidence>
<proteinExistence type="inferred from homology"/>
<dbReference type="Gene3D" id="3.90.1150.10">
    <property type="entry name" value="Aspartate Aminotransferase, domain 1"/>
    <property type="match status" value="1"/>
</dbReference>
<comment type="similarity">
    <text evidence="2 5">Belongs to the DegT/DnrJ/EryC1 family.</text>
</comment>
<dbReference type="PANTHER" id="PTHR30244">
    <property type="entry name" value="TRANSAMINASE"/>
    <property type="match status" value="1"/>
</dbReference>
<evidence type="ECO:0000256" key="1">
    <source>
        <dbReference type="ARBA" id="ARBA00022898"/>
    </source>
</evidence>
<protein>
    <submittedName>
        <fullName evidence="6">UDP-4-amino-4-deoxy-L-arabinose--oxoglutarate aminotransferase</fullName>
        <ecNumber evidence="6">2.6.1.87</ecNumber>
    </submittedName>
</protein>
<dbReference type="GO" id="GO:0000271">
    <property type="term" value="P:polysaccharide biosynthetic process"/>
    <property type="evidence" value="ECO:0007669"/>
    <property type="project" value="TreeGrafter"/>
</dbReference>
<keyword evidence="7" id="KW-1185">Reference proteome</keyword>